<keyword evidence="3 6" id="KW-0812">Transmembrane</keyword>
<evidence type="ECO:0000259" key="7">
    <source>
        <dbReference type="Pfam" id="PF11728"/>
    </source>
</evidence>
<dbReference type="InterPro" id="IPR038323">
    <property type="entry name" value="ArAE_1_C_sf"/>
</dbReference>
<dbReference type="PANTHER" id="PTHR40064:SF1">
    <property type="entry name" value="MEMBRANE PROTEIN"/>
    <property type="match status" value="1"/>
</dbReference>
<evidence type="ECO:0000256" key="5">
    <source>
        <dbReference type="ARBA" id="ARBA00023136"/>
    </source>
</evidence>
<dbReference type="GeneID" id="95579813"/>
<dbReference type="InterPro" id="IPR010343">
    <property type="entry name" value="ArAE_1"/>
</dbReference>
<feature type="transmembrane region" description="Helical" evidence="6">
    <location>
        <begin position="119"/>
        <end position="141"/>
    </location>
</feature>
<dbReference type="RefSeq" id="WP_126791044.1">
    <property type="nucleotide sequence ID" value="NZ_CP060720.1"/>
</dbReference>
<evidence type="ECO:0000313" key="9">
    <source>
        <dbReference type="Proteomes" id="UP000288028"/>
    </source>
</evidence>
<dbReference type="Gene3D" id="1.20.120.940">
    <property type="entry name" value="Putative aromatic acid exporter, C-terminal domain"/>
    <property type="match status" value="1"/>
</dbReference>
<feature type="domain" description="Putative aromatic acid exporter C-terminal" evidence="7">
    <location>
        <begin position="145"/>
        <end position="309"/>
    </location>
</feature>
<sequence length="316" mass="35524">MKIGLRTIKTVIAATLAIILANYLGLNAPSTAGIIAILSVTNTKKSSFKVGIGRIIALFVAIGIAYICFQLLGFTPLAFGLYLLIYIPIAARADMSEAIPVNSVLITHFLNAKSMDKDIIINSILLLLVGVGLALIANLYMPNVEDEIKKNKENVDKSIKLLLVKMSEAFKNPFAAVNCEVTCKEVAKSIDEGERYAKTHMDNHLLARDGYEMSYFQMRRMQLLVLEDMISLINEIDVEADVSKEIQMLLVKIYETYGEDNDGVELKKSVISVYKHYEIKPLPKTREEFENRARLYQFLTEIQTFIDIKVNFNTIK</sequence>
<proteinExistence type="predicted"/>
<dbReference type="InterPro" id="IPR021062">
    <property type="entry name" value="ArAE_1_C"/>
</dbReference>
<accession>A0A430B913</accession>
<dbReference type="AlphaFoldDB" id="A0A430B913"/>
<comment type="caution">
    <text evidence="8">The sequence shown here is derived from an EMBL/GenBank/DDBJ whole genome shotgun (WGS) entry which is preliminary data.</text>
</comment>
<evidence type="ECO:0000256" key="6">
    <source>
        <dbReference type="SAM" id="Phobius"/>
    </source>
</evidence>
<dbReference type="PANTHER" id="PTHR40064">
    <property type="entry name" value="MEMBRANE PROTEIN-RELATED"/>
    <property type="match status" value="1"/>
</dbReference>
<reference evidence="8 9" key="1">
    <citation type="submission" date="2017-05" db="EMBL/GenBank/DDBJ databases">
        <title>Vagococcus spp. assemblies.</title>
        <authorList>
            <person name="Gulvik C.A."/>
        </authorList>
    </citation>
    <scope>NUCLEOTIDE SEQUENCE [LARGE SCALE GENOMIC DNA]</scope>
    <source>
        <strain evidence="8 9">SS1714</strain>
    </source>
</reference>
<keyword evidence="9" id="KW-1185">Reference proteome</keyword>
<dbReference type="OrthoDB" id="357521at2"/>
<comment type="subcellular location">
    <subcellularLocation>
        <location evidence="1">Cell membrane</location>
        <topology evidence="1">Multi-pass membrane protein</topology>
    </subcellularLocation>
</comment>
<dbReference type="Pfam" id="PF06081">
    <property type="entry name" value="ArAE_1"/>
    <property type="match status" value="1"/>
</dbReference>
<feature type="transmembrane region" description="Helical" evidence="6">
    <location>
        <begin position="56"/>
        <end position="85"/>
    </location>
</feature>
<evidence type="ECO:0000256" key="1">
    <source>
        <dbReference type="ARBA" id="ARBA00004651"/>
    </source>
</evidence>
<dbReference type="InterPro" id="IPR052984">
    <property type="entry name" value="UPF0421"/>
</dbReference>
<evidence type="ECO:0000256" key="2">
    <source>
        <dbReference type="ARBA" id="ARBA00022475"/>
    </source>
</evidence>
<keyword evidence="4 6" id="KW-1133">Transmembrane helix</keyword>
<dbReference type="EMBL" id="NGKB01000001">
    <property type="protein sequence ID" value="RSU16830.1"/>
    <property type="molecule type" value="Genomic_DNA"/>
</dbReference>
<dbReference type="GO" id="GO:0005886">
    <property type="term" value="C:plasma membrane"/>
    <property type="evidence" value="ECO:0007669"/>
    <property type="project" value="UniProtKB-SubCell"/>
</dbReference>
<protein>
    <recommendedName>
        <fullName evidence="7">Putative aromatic acid exporter C-terminal domain-containing protein</fullName>
    </recommendedName>
</protein>
<evidence type="ECO:0000256" key="3">
    <source>
        <dbReference type="ARBA" id="ARBA00022692"/>
    </source>
</evidence>
<dbReference type="Proteomes" id="UP000288028">
    <property type="component" value="Unassembled WGS sequence"/>
</dbReference>
<gene>
    <name evidence="8" type="ORF">CBF28_01185</name>
</gene>
<evidence type="ECO:0000313" key="8">
    <source>
        <dbReference type="EMBL" id="RSU16830.1"/>
    </source>
</evidence>
<evidence type="ECO:0000256" key="4">
    <source>
        <dbReference type="ARBA" id="ARBA00022989"/>
    </source>
</evidence>
<keyword evidence="5 6" id="KW-0472">Membrane</keyword>
<organism evidence="8 9">
    <name type="scientific">Vagococcus carniphilus</name>
    <dbReference type="NCBI Taxonomy" id="218144"/>
    <lineage>
        <taxon>Bacteria</taxon>
        <taxon>Bacillati</taxon>
        <taxon>Bacillota</taxon>
        <taxon>Bacilli</taxon>
        <taxon>Lactobacillales</taxon>
        <taxon>Enterococcaceae</taxon>
        <taxon>Vagococcus</taxon>
    </lineage>
</organism>
<dbReference type="Pfam" id="PF11728">
    <property type="entry name" value="ArAE_1_C"/>
    <property type="match status" value="1"/>
</dbReference>
<name>A0A430B913_9ENTE</name>
<keyword evidence="2" id="KW-1003">Cell membrane</keyword>